<evidence type="ECO:0000313" key="7">
    <source>
        <dbReference type="Proteomes" id="UP001073227"/>
    </source>
</evidence>
<comment type="caution">
    <text evidence="6">The sequence shown here is derived from an EMBL/GenBank/DDBJ whole genome shotgun (WGS) entry which is preliminary data.</text>
</comment>
<dbReference type="PROSITE" id="PS51007">
    <property type="entry name" value="CYTC"/>
    <property type="match status" value="1"/>
</dbReference>
<dbReference type="InterPro" id="IPR009056">
    <property type="entry name" value="Cyt_c-like_dom"/>
</dbReference>
<evidence type="ECO:0000259" key="5">
    <source>
        <dbReference type="PROSITE" id="PS51007"/>
    </source>
</evidence>
<accession>A0ABT3Z4I5</accession>
<dbReference type="Proteomes" id="UP001073227">
    <property type="component" value="Unassembled WGS sequence"/>
</dbReference>
<keyword evidence="2 4" id="KW-0479">Metal-binding</keyword>
<keyword evidence="3 4" id="KW-0408">Iron</keyword>
<dbReference type="SUPFAM" id="SSF46626">
    <property type="entry name" value="Cytochrome c"/>
    <property type="match status" value="1"/>
</dbReference>
<feature type="domain" description="Cytochrome c" evidence="5">
    <location>
        <begin position="54"/>
        <end position="140"/>
    </location>
</feature>
<gene>
    <name evidence="6" type="ORF">OEG84_02865</name>
</gene>
<dbReference type="RefSeq" id="WP_267652334.1">
    <property type="nucleotide sequence ID" value="NZ_JAOVZR010000001.1"/>
</dbReference>
<protein>
    <submittedName>
        <fullName evidence="6">Cytochrome c</fullName>
    </submittedName>
</protein>
<reference evidence="6" key="1">
    <citation type="submission" date="2022-10" db="EMBL/GenBank/DDBJ databases">
        <title>Hoeflea sp. G2-23, isolated from marine algae.</title>
        <authorList>
            <person name="Kristyanto S."/>
            <person name="Kim J.M."/>
            <person name="Jeon C.O."/>
        </authorList>
    </citation>
    <scope>NUCLEOTIDE SEQUENCE</scope>
    <source>
        <strain evidence="6">G2-23</strain>
    </source>
</reference>
<name>A0ABT3Z4I5_9HYPH</name>
<evidence type="ECO:0000256" key="2">
    <source>
        <dbReference type="ARBA" id="ARBA00022723"/>
    </source>
</evidence>
<dbReference type="Pfam" id="PF00034">
    <property type="entry name" value="Cytochrom_C"/>
    <property type="match status" value="1"/>
</dbReference>
<keyword evidence="7" id="KW-1185">Reference proteome</keyword>
<evidence type="ECO:0000313" key="6">
    <source>
        <dbReference type="EMBL" id="MCY0146683.1"/>
    </source>
</evidence>
<dbReference type="InterPro" id="IPR036909">
    <property type="entry name" value="Cyt_c-like_dom_sf"/>
</dbReference>
<sequence length="146" mass="15542">MNPKYFVIAVFVLGGAAFAYDKFWPKPENPHSVQTTAGEAGAPLVNVTVPVLSAAGEEGKVLFDGNCGTCHGSNAAGQDGVAPPLVHVIYEPNHHSDMAFVLAAKNGVRAHHWRFGDMPPREGVSDADVAKIVAYVRELQRANGIH</sequence>
<evidence type="ECO:0000256" key="1">
    <source>
        <dbReference type="ARBA" id="ARBA00022617"/>
    </source>
</evidence>
<proteinExistence type="predicted"/>
<evidence type="ECO:0000256" key="3">
    <source>
        <dbReference type="ARBA" id="ARBA00023004"/>
    </source>
</evidence>
<evidence type="ECO:0000256" key="4">
    <source>
        <dbReference type="PROSITE-ProRule" id="PRU00433"/>
    </source>
</evidence>
<organism evidence="6 7">
    <name type="scientific">Hoeflea algicola</name>
    <dbReference type="NCBI Taxonomy" id="2983763"/>
    <lineage>
        <taxon>Bacteria</taxon>
        <taxon>Pseudomonadati</taxon>
        <taxon>Pseudomonadota</taxon>
        <taxon>Alphaproteobacteria</taxon>
        <taxon>Hyphomicrobiales</taxon>
        <taxon>Rhizobiaceae</taxon>
        <taxon>Hoeflea</taxon>
    </lineage>
</organism>
<dbReference type="Gene3D" id="1.10.760.10">
    <property type="entry name" value="Cytochrome c-like domain"/>
    <property type="match status" value="1"/>
</dbReference>
<keyword evidence="1 4" id="KW-0349">Heme</keyword>
<dbReference type="EMBL" id="JAOVZR010000001">
    <property type="protein sequence ID" value="MCY0146683.1"/>
    <property type="molecule type" value="Genomic_DNA"/>
</dbReference>